<dbReference type="AlphaFoldDB" id="A0A418MF21"/>
<evidence type="ECO:0008006" key="3">
    <source>
        <dbReference type="Google" id="ProtNLM"/>
    </source>
</evidence>
<evidence type="ECO:0000313" key="2">
    <source>
        <dbReference type="Proteomes" id="UP000283523"/>
    </source>
</evidence>
<dbReference type="EMBL" id="QXED01000002">
    <property type="protein sequence ID" value="RIV25409.1"/>
    <property type="molecule type" value="Genomic_DNA"/>
</dbReference>
<organism evidence="1 2">
    <name type="scientific">Fibrisoma montanum</name>
    <dbReference type="NCBI Taxonomy" id="2305895"/>
    <lineage>
        <taxon>Bacteria</taxon>
        <taxon>Pseudomonadati</taxon>
        <taxon>Bacteroidota</taxon>
        <taxon>Cytophagia</taxon>
        <taxon>Cytophagales</taxon>
        <taxon>Spirosomataceae</taxon>
        <taxon>Fibrisoma</taxon>
    </lineage>
</organism>
<sequence length="232" mass="27447">MNELLALEYDRHLQTLYKLIDTNKEVNEQPSWPFFMCVSNEYIRAPKKLLVVGQETYGWNNNEPRPCVKEAMDLYRGFVSSNNFHNSPFWWFRQMLAERIGISVSVPYAEASLWTNLSKIDVNKKRPSDQLFDHTMQFFIQLLVHEIDIVKPDIVLITTANGKYNWHMNHYFSQYKNWAKKHLESSVYQLHSEKLPLNTFQIAHPNSLRFKKGKFTDKANSILDVIERNLTM</sequence>
<proteinExistence type="predicted"/>
<keyword evidence="2" id="KW-1185">Reference proteome</keyword>
<reference evidence="1 2" key="1">
    <citation type="submission" date="2018-08" db="EMBL/GenBank/DDBJ databases">
        <title>Fibrisoma montanum sp. nov., isolated from Danxia mountain soil.</title>
        <authorList>
            <person name="Huang Y."/>
        </authorList>
    </citation>
    <scope>NUCLEOTIDE SEQUENCE [LARGE SCALE GENOMIC DNA]</scope>
    <source>
        <strain evidence="1 2">HYT19</strain>
    </source>
</reference>
<name>A0A418MF21_9BACT</name>
<gene>
    <name evidence="1" type="ORF">DYU11_08915</name>
</gene>
<dbReference type="Proteomes" id="UP000283523">
    <property type="component" value="Unassembled WGS sequence"/>
</dbReference>
<protein>
    <recommendedName>
        <fullName evidence="3">Uracil-DNA glycosylase-like domain-containing protein</fullName>
    </recommendedName>
</protein>
<comment type="caution">
    <text evidence="1">The sequence shown here is derived from an EMBL/GenBank/DDBJ whole genome shotgun (WGS) entry which is preliminary data.</text>
</comment>
<evidence type="ECO:0000313" key="1">
    <source>
        <dbReference type="EMBL" id="RIV25409.1"/>
    </source>
</evidence>
<accession>A0A418MF21</accession>